<dbReference type="OrthoDB" id="1724124at2759"/>
<proteinExistence type="predicted"/>
<keyword evidence="1" id="KW-0472">Membrane</keyword>
<sequence length="69" mass="7735">MSCNESNSSWKTVANVAVTIAAGLLALGRMGLFSSSSNKKTMKAPGRNYRIFRDDFERDPASYFRNLRK</sequence>
<evidence type="ECO:0000313" key="2">
    <source>
        <dbReference type="EMBL" id="KAH1074346.1"/>
    </source>
</evidence>
<evidence type="ECO:0000256" key="1">
    <source>
        <dbReference type="SAM" id="Phobius"/>
    </source>
</evidence>
<keyword evidence="1" id="KW-0812">Transmembrane</keyword>
<dbReference type="InterPro" id="IPR039926">
    <property type="entry name" value="Egg_app_1"/>
</dbReference>
<protein>
    <submittedName>
        <fullName evidence="2">Uncharacterized protein</fullName>
    </submittedName>
</protein>
<gene>
    <name evidence="2" type="ORF">J1N35_026674</name>
</gene>
<organism evidence="2 3">
    <name type="scientific">Gossypium stocksii</name>
    <dbReference type="NCBI Taxonomy" id="47602"/>
    <lineage>
        <taxon>Eukaryota</taxon>
        <taxon>Viridiplantae</taxon>
        <taxon>Streptophyta</taxon>
        <taxon>Embryophyta</taxon>
        <taxon>Tracheophyta</taxon>
        <taxon>Spermatophyta</taxon>
        <taxon>Magnoliopsida</taxon>
        <taxon>eudicotyledons</taxon>
        <taxon>Gunneridae</taxon>
        <taxon>Pentapetalae</taxon>
        <taxon>rosids</taxon>
        <taxon>malvids</taxon>
        <taxon>Malvales</taxon>
        <taxon>Malvaceae</taxon>
        <taxon>Malvoideae</taxon>
        <taxon>Gossypium</taxon>
    </lineage>
</organism>
<dbReference type="AlphaFoldDB" id="A0A9D3VA73"/>
<reference evidence="2 3" key="1">
    <citation type="journal article" date="2021" name="Plant Biotechnol. J.">
        <title>Multi-omics assisted identification of the key and species-specific regulatory components of drought-tolerant mechanisms in Gossypium stocksii.</title>
        <authorList>
            <person name="Yu D."/>
            <person name="Ke L."/>
            <person name="Zhang D."/>
            <person name="Wu Y."/>
            <person name="Sun Y."/>
            <person name="Mei J."/>
            <person name="Sun J."/>
            <person name="Sun Y."/>
        </authorList>
    </citation>
    <scope>NUCLEOTIDE SEQUENCE [LARGE SCALE GENOMIC DNA]</scope>
    <source>
        <strain evidence="3">cv. E1</strain>
        <tissue evidence="2">Leaf</tissue>
    </source>
</reference>
<keyword evidence="1" id="KW-1133">Transmembrane helix</keyword>
<feature type="transmembrane region" description="Helical" evidence="1">
    <location>
        <begin position="12"/>
        <end position="33"/>
    </location>
</feature>
<dbReference type="Proteomes" id="UP000828251">
    <property type="component" value="Unassembled WGS sequence"/>
</dbReference>
<dbReference type="EMBL" id="JAIQCV010000008">
    <property type="protein sequence ID" value="KAH1074346.1"/>
    <property type="molecule type" value="Genomic_DNA"/>
</dbReference>
<accession>A0A9D3VA73</accession>
<dbReference type="PANTHER" id="PTHR33333:SF32">
    <property type="entry name" value="PSAD1"/>
    <property type="match status" value="1"/>
</dbReference>
<evidence type="ECO:0000313" key="3">
    <source>
        <dbReference type="Proteomes" id="UP000828251"/>
    </source>
</evidence>
<keyword evidence="3" id="KW-1185">Reference proteome</keyword>
<dbReference type="PANTHER" id="PTHR33333">
    <property type="entry name" value="ERYTHROCYTE MEMBRANE PROTEIN 1-LIKE"/>
    <property type="match status" value="1"/>
</dbReference>
<comment type="caution">
    <text evidence="2">The sequence shown here is derived from an EMBL/GenBank/DDBJ whole genome shotgun (WGS) entry which is preliminary data.</text>
</comment>
<name>A0A9D3VA73_9ROSI</name>